<proteinExistence type="predicted"/>
<accession>A0A6B0UAZ9</accession>
<organism evidence="1">
    <name type="scientific">Ixodes ricinus</name>
    <name type="common">Common tick</name>
    <name type="synonym">Acarus ricinus</name>
    <dbReference type="NCBI Taxonomy" id="34613"/>
    <lineage>
        <taxon>Eukaryota</taxon>
        <taxon>Metazoa</taxon>
        <taxon>Ecdysozoa</taxon>
        <taxon>Arthropoda</taxon>
        <taxon>Chelicerata</taxon>
        <taxon>Arachnida</taxon>
        <taxon>Acari</taxon>
        <taxon>Parasitiformes</taxon>
        <taxon>Ixodida</taxon>
        <taxon>Ixodoidea</taxon>
        <taxon>Ixodidae</taxon>
        <taxon>Ixodinae</taxon>
        <taxon>Ixodes</taxon>
    </lineage>
</organism>
<evidence type="ECO:0000313" key="1">
    <source>
        <dbReference type="EMBL" id="MXU85785.1"/>
    </source>
</evidence>
<dbReference type="EMBL" id="GIFC01003702">
    <property type="protein sequence ID" value="MXU85785.1"/>
    <property type="molecule type" value="Transcribed_RNA"/>
</dbReference>
<sequence>MRKFTLCVILGPVTKGFRCPTTCHVERCCGPEVCWAPSWNTHFCLFCFQFRRRLTEKECSTKSSSSPSLSMNPMNCVFQQQQQRKIM</sequence>
<dbReference type="AlphaFoldDB" id="A0A6B0UAZ9"/>
<protein>
    <submittedName>
        <fullName evidence="1">Putative secreted protein</fullName>
    </submittedName>
</protein>
<reference evidence="1" key="1">
    <citation type="submission" date="2019-12" db="EMBL/GenBank/DDBJ databases">
        <title>An insight into the sialome of adult female Ixodes ricinus ticks feeding for 6 days.</title>
        <authorList>
            <person name="Perner J."/>
            <person name="Ribeiro J.M.C."/>
        </authorList>
    </citation>
    <scope>NUCLEOTIDE SEQUENCE</scope>
    <source>
        <strain evidence="1">Semi-engorged</strain>
        <tissue evidence="1">Salivary glands</tissue>
    </source>
</reference>
<name>A0A6B0UAZ9_IXORI</name>